<evidence type="ECO:0000313" key="2">
    <source>
        <dbReference type="EMBL" id="RKF19079.1"/>
    </source>
</evidence>
<organism evidence="2 3">
    <name type="scientific">Altericroceibacterium spongiae</name>
    <dbReference type="NCBI Taxonomy" id="2320269"/>
    <lineage>
        <taxon>Bacteria</taxon>
        <taxon>Pseudomonadati</taxon>
        <taxon>Pseudomonadota</taxon>
        <taxon>Alphaproteobacteria</taxon>
        <taxon>Sphingomonadales</taxon>
        <taxon>Erythrobacteraceae</taxon>
        <taxon>Altericroceibacterium</taxon>
    </lineage>
</organism>
<dbReference type="EMBL" id="RAPF01000007">
    <property type="protein sequence ID" value="RKF19079.1"/>
    <property type="molecule type" value="Genomic_DNA"/>
</dbReference>
<comment type="caution">
    <text evidence="2">The sequence shown here is derived from an EMBL/GenBank/DDBJ whole genome shotgun (WGS) entry which is preliminary data.</text>
</comment>
<gene>
    <name evidence="2" type="ORF">D6851_13765</name>
</gene>
<feature type="compositionally biased region" description="Basic and acidic residues" evidence="1">
    <location>
        <begin position="1"/>
        <end position="13"/>
    </location>
</feature>
<feature type="compositionally biased region" description="Low complexity" evidence="1">
    <location>
        <begin position="14"/>
        <end position="28"/>
    </location>
</feature>
<evidence type="ECO:0000313" key="3">
    <source>
        <dbReference type="Proteomes" id="UP000284395"/>
    </source>
</evidence>
<dbReference type="RefSeq" id="WP_120325475.1">
    <property type="nucleotide sequence ID" value="NZ_RAPF01000007.1"/>
</dbReference>
<proteinExistence type="predicted"/>
<reference evidence="2 3" key="1">
    <citation type="submission" date="2018-09" db="EMBL/GenBank/DDBJ databases">
        <title>Altererythrobacter spongiae sp. nov., isolated from a marine sponge.</title>
        <authorList>
            <person name="Zhuang L."/>
            <person name="Luo L."/>
        </authorList>
    </citation>
    <scope>NUCLEOTIDE SEQUENCE [LARGE SCALE GENOMIC DNA]</scope>
    <source>
        <strain evidence="2 3">HN-Y73</strain>
    </source>
</reference>
<keyword evidence="3" id="KW-1185">Reference proteome</keyword>
<sequence>MDDDDLPRMRGDAASRLSSESLDSYSQDELTSRIHLLEREIERVKAHHTKAGAHREAAERLFSPRETD</sequence>
<dbReference type="OrthoDB" id="7173908at2"/>
<dbReference type="AlphaFoldDB" id="A0A420EEG1"/>
<protein>
    <submittedName>
        <fullName evidence="2">DUF1192 domain-containing protein</fullName>
    </submittedName>
</protein>
<name>A0A420EEG1_9SPHN</name>
<dbReference type="Proteomes" id="UP000284395">
    <property type="component" value="Unassembled WGS sequence"/>
</dbReference>
<feature type="region of interest" description="Disordered" evidence="1">
    <location>
        <begin position="46"/>
        <end position="68"/>
    </location>
</feature>
<dbReference type="InterPro" id="IPR009579">
    <property type="entry name" value="DUF1192"/>
</dbReference>
<accession>A0A420EEG1</accession>
<feature type="compositionally biased region" description="Basic and acidic residues" evidence="1">
    <location>
        <begin position="53"/>
        <end position="68"/>
    </location>
</feature>
<evidence type="ECO:0000256" key="1">
    <source>
        <dbReference type="SAM" id="MobiDB-lite"/>
    </source>
</evidence>
<dbReference type="Pfam" id="PF06698">
    <property type="entry name" value="DUF1192"/>
    <property type="match status" value="1"/>
</dbReference>
<feature type="region of interest" description="Disordered" evidence="1">
    <location>
        <begin position="1"/>
        <end position="28"/>
    </location>
</feature>